<gene>
    <name evidence="5" type="ORF">D187_006165</name>
</gene>
<proteinExistence type="predicted"/>
<dbReference type="AlphaFoldDB" id="S9PL59"/>
<dbReference type="Pfam" id="PF12833">
    <property type="entry name" value="HTH_18"/>
    <property type="match status" value="1"/>
</dbReference>
<dbReference type="PANTHER" id="PTHR47894">
    <property type="entry name" value="HTH-TYPE TRANSCRIPTIONAL REGULATOR GADX"/>
    <property type="match status" value="1"/>
</dbReference>
<dbReference type="Gene3D" id="1.10.10.60">
    <property type="entry name" value="Homeodomain-like"/>
    <property type="match status" value="1"/>
</dbReference>
<reference evidence="5" key="1">
    <citation type="submission" date="2013-05" db="EMBL/GenBank/DDBJ databases">
        <title>Genome assembly of Cystobacter fuscus DSM 2262.</title>
        <authorList>
            <person name="Sharma G."/>
            <person name="Khatri I."/>
            <person name="Kaur C."/>
            <person name="Mayilraj S."/>
            <person name="Subramanian S."/>
        </authorList>
    </citation>
    <scope>NUCLEOTIDE SEQUENCE [LARGE SCALE GENOMIC DNA]</scope>
    <source>
        <strain evidence="5">DSM 2262</strain>
    </source>
</reference>
<evidence type="ECO:0000313" key="6">
    <source>
        <dbReference type="Proteomes" id="UP000011682"/>
    </source>
</evidence>
<dbReference type="InterPro" id="IPR032687">
    <property type="entry name" value="AraC-type_N"/>
</dbReference>
<sequence length="324" mass="36088">MPTLLRLVRSRGGDADLLVRRFGFPAGVEEHADALITAGDFGQLLEAAAGELDDPFLALRLPVELEPRRYGLGELAMRASPTVREALLRVVRYAPLENERLVFGLEERGQEVALTCHVDGHPRGLTRHVHEYALASVLTHARLLTGLPVVPRSVWFLHARPRLVEPLHRFFGTEEISFGRAGNGLLLDGTWMEARLTTADPRLLVTAEHLADEAMRARSPTRDFAATVASRIDEALGSGASAEDIAARLHMSKRTLQRRLEEDGLSYQELLDRVRAEKARSLVADEDLELAEVAFRLGFSDVSSFSRSFRRWTGVSPGRYRLLK</sequence>
<comment type="caution">
    <text evidence="5">The sequence shown here is derived from an EMBL/GenBank/DDBJ whole genome shotgun (WGS) entry which is preliminary data.</text>
</comment>
<evidence type="ECO:0000313" key="5">
    <source>
        <dbReference type="EMBL" id="EPX63756.1"/>
    </source>
</evidence>
<accession>S9PL59</accession>
<evidence type="ECO:0000256" key="1">
    <source>
        <dbReference type="ARBA" id="ARBA00023015"/>
    </source>
</evidence>
<keyword evidence="6" id="KW-1185">Reference proteome</keyword>
<dbReference type="InterPro" id="IPR009057">
    <property type="entry name" value="Homeodomain-like_sf"/>
</dbReference>
<keyword evidence="1" id="KW-0805">Transcription regulation</keyword>
<dbReference type="SUPFAM" id="SSF46689">
    <property type="entry name" value="Homeodomain-like"/>
    <property type="match status" value="1"/>
</dbReference>
<dbReference type="Proteomes" id="UP000011682">
    <property type="component" value="Unassembled WGS sequence"/>
</dbReference>
<keyword evidence="3" id="KW-0804">Transcription</keyword>
<dbReference type="PROSITE" id="PS00041">
    <property type="entry name" value="HTH_ARAC_FAMILY_1"/>
    <property type="match status" value="1"/>
</dbReference>
<dbReference type="eggNOG" id="COG2207">
    <property type="taxonomic scope" value="Bacteria"/>
</dbReference>
<feature type="domain" description="HTH araC/xylS-type" evidence="4">
    <location>
        <begin position="226"/>
        <end position="323"/>
    </location>
</feature>
<dbReference type="GO" id="GO:0005829">
    <property type="term" value="C:cytosol"/>
    <property type="evidence" value="ECO:0007669"/>
    <property type="project" value="TreeGrafter"/>
</dbReference>
<dbReference type="GO" id="GO:0000976">
    <property type="term" value="F:transcription cis-regulatory region binding"/>
    <property type="evidence" value="ECO:0007669"/>
    <property type="project" value="TreeGrafter"/>
</dbReference>
<dbReference type="Pfam" id="PF12625">
    <property type="entry name" value="Arabinose_bd"/>
    <property type="match status" value="1"/>
</dbReference>
<protein>
    <submittedName>
        <fullName evidence="5">Transcriptional regulator, AraC family</fullName>
    </submittedName>
</protein>
<dbReference type="GO" id="GO:0003700">
    <property type="term" value="F:DNA-binding transcription factor activity"/>
    <property type="evidence" value="ECO:0007669"/>
    <property type="project" value="InterPro"/>
</dbReference>
<name>S9PL59_CYSF2</name>
<evidence type="ECO:0000256" key="2">
    <source>
        <dbReference type="ARBA" id="ARBA00023125"/>
    </source>
</evidence>
<dbReference type="SMART" id="SM00342">
    <property type="entry name" value="HTH_ARAC"/>
    <property type="match status" value="1"/>
</dbReference>
<dbReference type="InterPro" id="IPR018062">
    <property type="entry name" value="HTH_AraC-typ_CS"/>
</dbReference>
<dbReference type="InterPro" id="IPR018060">
    <property type="entry name" value="HTH_AraC"/>
</dbReference>
<dbReference type="PANTHER" id="PTHR47894:SF1">
    <property type="entry name" value="HTH-TYPE TRANSCRIPTIONAL REGULATOR VQSM"/>
    <property type="match status" value="1"/>
</dbReference>
<dbReference type="EMBL" id="ANAH02000005">
    <property type="protein sequence ID" value="EPX63756.1"/>
    <property type="molecule type" value="Genomic_DNA"/>
</dbReference>
<evidence type="ECO:0000256" key="3">
    <source>
        <dbReference type="ARBA" id="ARBA00023163"/>
    </source>
</evidence>
<organism evidence="5 6">
    <name type="scientific">Cystobacter fuscus (strain ATCC 25194 / DSM 2262 / NBRC 100088 / M29)</name>
    <dbReference type="NCBI Taxonomy" id="1242864"/>
    <lineage>
        <taxon>Bacteria</taxon>
        <taxon>Pseudomonadati</taxon>
        <taxon>Myxococcota</taxon>
        <taxon>Myxococcia</taxon>
        <taxon>Myxococcales</taxon>
        <taxon>Cystobacterineae</taxon>
        <taxon>Archangiaceae</taxon>
        <taxon>Cystobacter</taxon>
    </lineage>
</organism>
<dbReference type="RefSeq" id="WP_002625234.1">
    <property type="nucleotide sequence ID" value="NZ_ANAH02000005.1"/>
</dbReference>
<dbReference type="InterPro" id="IPR020449">
    <property type="entry name" value="Tscrpt_reg_AraC-type_HTH"/>
</dbReference>
<dbReference type="PROSITE" id="PS01124">
    <property type="entry name" value="HTH_ARAC_FAMILY_2"/>
    <property type="match status" value="1"/>
</dbReference>
<dbReference type="PRINTS" id="PR00032">
    <property type="entry name" value="HTHARAC"/>
</dbReference>
<evidence type="ECO:0000259" key="4">
    <source>
        <dbReference type="PROSITE" id="PS01124"/>
    </source>
</evidence>
<keyword evidence="2" id="KW-0238">DNA-binding</keyword>